<protein>
    <submittedName>
        <fullName evidence="4">Carbohydrate kinase family protein</fullName>
    </submittedName>
</protein>
<dbReference type="InterPro" id="IPR029056">
    <property type="entry name" value="Ribokinase-like"/>
</dbReference>
<keyword evidence="5" id="KW-1185">Reference proteome</keyword>
<dbReference type="GO" id="GO:0005829">
    <property type="term" value="C:cytosol"/>
    <property type="evidence" value="ECO:0007669"/>
    <property type="project" value="TreeGrafter"/>
</dbReference>
<gene>
    <name evidence="4" type="ORF">KCG34_22405</name>
</gene>
<dbReference type="PROSITE" id="PS00584">
    <property type="entry name" value="PFKB_KINASES_2"/>
    <property type="match status" value="1"/>
</dbReference>
<evidence type="ECO:0000256" key="1">
    <source>
        <dbReference type="ARBA" id="ARBA00022679"/>
    </source>
</evidence>
<evidence type="ECO:0000256" key="2">
    <source>
        <dbReference type="ARBA" id="ARBA00022777"/>
    </source>
</evidence>
<dbReference type="InterPro" id="IPR002173">
    <property type="entry name" value="Carboh/pur_kinase_PfkB_CS"/>
</dbReference>
<dbReference type="RefSeq" id="WP_211937814.1">
    <property type="nucleotide sequence ID" value="NZ_CP073078.1"/>
</dbReference>
<accession>A0A975IUQ1</accession>
<dbReference type="KEGG" id="caul:KCG34_22405"/>
<sequence>MDDKAGMLTIVGDVGLDLVLGPLASWPAPGAEVLVDRSEMRAGFSACNAALAARHLGQPCRLVADLGDDYFAHWLADRLHGVETDLKHLSRATTLTVAFAHPDGERSFITTRGHLESVTWDSLAPRIPKAPEGAFALLTGIYLMPQVRARFAEALASLRARGYRTAFDTGCPTEGWTAAVRAEARAWLAHCDILLLNEAEITGLSGDADLEPALRQLSALMPEGAIAVAKAGWRGAVAVSGDQLYEHGAPNVSVFDTVGAGDSFNAGFLAARLAGLGVEAALGVGSATASTIIARFPREQIAPGELSHLLAAPTGGATRTSA</sequence>
<evidence type="ECO:0000313" key="4">
    <source>
        <dbReference type="EMBL" id="QUD87764.1"/>
    </source>
</evidence>
<dbReference type="AlphaFoldDB" id="A0A975IUQ1"/>
<evidence type="ECO:0000259" key="3">
    <source>
        <dbReference type="Pfam" id="PF00294"/>
    </source>
</evidence>
<keyword evidence="2 4" id="KW-0418">Kinase</keyword>
<keyword evidence="1" id="KW-0808">Transferase</keyword>
<proteinExistence type="predicted"/>
<dbReference type="InterPro" id="IPR011611">
    <property type="entry name" value="PfkB_dom"/>
</dbReference>
<dbReference type="PANTHER" id="PTHR10584:SF166">
    <property type="entry name" value="RIBOKINASE"/>
    <property type="match status" value="1"/>
</dbReference>
<feature type="domain" description="Carbohydrate kinase PfkB" evidence="3">
    <location>
        <begin position="24"/>
        <end position="294"/>
    </location>
</feature>
<dbReference type="SUPFAM" id="SSF53613">
    <property type="entry name" value="Ribokinase-like"/>
    <property type="match status" value="1"/>
</dbReference>
<dbReference type="Pfam" id="PF00294">
    <property type="entry name" value="PfkB"/>
    <property type="match status" value="1"/>
</dbReference>
<evidence type="ECO:0000313" key="5">
    <source>
        <dbReference type="Proteomes" id="UP000676409"/>
    </source>
</evidence>
<name>A0A975IUQ1_9CAUL</name>
<dbReference type="Gene3D" id="3.40.1190.20">
    <property type="match status" value="1"/>
</dbReference>
<reference evidence="4" key="1">
    <citation type="submission" date="2021-04" db="EMBL/GenBank/DDBJ databases">
        <title>The complete genome sequence of Caulobacter sp. S6.</title>
        <authorList>
            <person name="Tang Y."/>
            <person name="Ouyang W."/>
            <person name="Liu Q."/>
            <person name="Huang B."/>
            <person name="Guo Z."/>
            <person name="Lei P."/>
        </authorList>
    </citation>
    <scope>NUCLEOTIDE SEQUENCE</scope>
    <source>
        <strain evidence="4">S6</strain>
    </source>
</reference>
<dbReference type="PANTHER" id="PTHR10584">
    <property type="entry name" value="SUGAR KINASE"/>
    <property type="match status" value="1"/>
</dbReference>
<dbReference type="EMBL" id="CP073078">
    <property type="protein sequence ID" value="QUD87764.1"/>
    <property type="molecule type" value="Genomic_DNA"/>
</dbReference>
<dbReference type="GO" id="GO:0016301">
    <property type="term" value="F:kinase activity"/>
    <property type="evidence" value="ECO:0007669"/>
    <property type="project" value="UniProtKB-KW"/>
</dbReference>
<organism evidence="4 5">
    <name type="scientific">Phenylobacterium montanum</name>
    <dbReference type="NCBI Taxonomy" id="2823693"/>
    <lineage>
        <taxon>Bacteria</taxon>
        <taxon>Pseudomonadati</taxon>
        <taxon>Pseudomonadota</taxon>
        <taxon>Alphaproteobacteria</taxon>
        <taxon>Caulobacterales</taxon>
        <taxon>Caulobacteraceae</taxon>
        <taxon>Phenylobacterium</taxon>
    </lineage>
</organism>
<dbReference type="Proteomes" id="UP000676409">
    <property type="component" value="Chromosome"/>
</dbReference>